<sequence length="50" mass="5526">MTNSYGSVPTSQNTYADASHDTLVSEITNLMECLKSVEFENTMMAAKLNH</sequence>
<dbReference type="Proteomes" id="UP000828390">
    <property type="component" value="Unassembled WGS sequence"/>
</dbReference>
<proteinExistence type="predicted"/>
<dbReference type="EMBL" id="JAIWYP010000006">
    <property type="protein sequence ID" value="KAH3805054.1"/>
    <property type="molecule type" value="Genomic_DNA"/>
</dbReference>
<reference evidence="1" key="1">
    <citation type="journal article" date="2019" name="bioRxiv">
        <title>The Genome of the Zebra Mussel, Dreissena polymorpha: A Resource for Invasive Species Research.</title>
        <authorList>
            <person name="McCartney M.A."/>
            <person name="Auch B."/>
            <person name="Kono T."/>
            <person name="Mallez S."/>
            <person name="Zhang Y."/>
            <person name="Obille A."/>
            <person name="Becker A."/>
            <person name="Abrahante J.E."/>
            <person name="Garbe J."/>
            <person name="Badalamenti J.P."/>
            <person name="Herman A."/>
            <person name="Mangelson H."/>
            <person name="Liachko I."/>
            <person name="Sullivan S."/>
            <person name="Sone E.D."/>
            <person name="Koren S."/>
            <person name="Silverstein K.A.T."/>
            <person name="Beckman K.B."/>
            <person name="Gohl D.M."/>
        </authorList>
    </citation>
    <scope>NUCLEOTIDE SEQUENCE</scope>
    <source>
        <strain evidence="1">Duluth1</strain>
        <tissue evidence="1">Whole animal</tissue>
    </source>
</reference>
<name>A0A9D4JCU8_DREPO</name>
<keyword evidence="2" id="KW-1185">Reference proteome</keyword>
<evidence type="ECO:0000313" key="2">
    <source>
        <dbReference type="Proteomes" id="UP000828390"/>
    </source>
</evidence>
<accession>A0A9D4JCU8</accession>
<dbReference type="AlphaFoldDB" id="A0A9D4JCU8"/>
<organism evidence="1 2">
    <name type="scientific">Dreissena polymorpha</name>
    <name type="common">Zebra mussel</name>
    <name type="synonym">Mytilus polymorpha</name>
    <dbReference type="NCBI Taxonomy" id="45954"/>
    <lineage>
        <taxon>Eukaryota</taxon>
        <taxon>Metazoa</taxon>
        <taxon>Spiralia</taxon>
        <taxon>Lophotrochozoa</taxon>
        <taxon>Mollusca</taxon>
        <taxon>Bivalvia</taxon>
        <taxon>Autobranchia</taxon>
        <taxon>Heteroconchia</taxon>
        <taxon>Euheterodonta</taxon>
        <taxon>Imparidentia</taxon>
        <taxon>Neoheterodontei</taxon>
        <taxon>Myida</taxon>
        <taxon>Dreissenoidea</taxon>
        <taxon>Dreissenidae</taxon>
        <taxon>Dreissena</taxon>
    </lineage>
</organism>
<evidence type="ECO:0000313" key="1">
    <source>
        <dbReference type="EMBL" id="KAH3805054.1"/>
    </source>
</evidence>
<gene>
    <name evidence="1" type="ORF">DPMN_133351</name>
</gene>
<protein>
    <submittedName>
        <fullName evidence="1">Uncharacterized protein</fullName>
    </submittedName>
</protein>
<comment type="caution">
    <text evidence="1">The sequence shown here is derived from an EMBL/GenBank/DDBJ whole genome shotgun (WGS) entry which is preliminary data.</text>
</comment>
<reference evidence="1" key="2">
    <citation type="submission" date="2020-11" db="EMBL/GenBank/DDBJ databases">
        <authorList>
            <person name="McCartney M.A."/>
            <person name="Auch B."/>
            <person name="Kono T."/>
            <person name="Mallez S."/>
            <person name="Becker A."/>
            <person name="Gohl D.M."/>
            <person name="Silverstein K.A.T."/>
            <person name="Koren S."/>
            <person name="Bechman K.B."/>
            <person name="Herman A."/>
            <person name="Abrahante J.E."/>
            <person name="Garbe J."/>
        </authorList>
    </citation>
    <scope>NUCLEOTIDE SEQUENCE</scope>
    <source>
        <strain evidence="1">Duluth1</strain>
        <tissue evidence="1">Whole animal</tissue>
    </source>
</reference>